<dbReference type="Proteomes" id="UP001156703">
    <property type="component" value="Unassembled WGS sequence"/>
</dbReference>
<gene>
    <name evidence="2" type="ORF">GCM10007925_15620</name>
</gene>
<reference evidence="3" key="1">
    <citation type="journal article" date="2019" name="Int. J. Syst. Evol. Microbiol.">
        <title>The Global Catalogue of Microorganisms (GCM) 10K type strain sequencing project: providing services to taxonomists for standard genome sequencing and annotation.</title>
        <authorList>
            <consortium name="The Broad Institute Genomics Platform"/>
            <consortium name="The Broad Institute Genome Sequencing Center for Infectious Disease"/>
            <person name="Wu L."/>
            <person name="Ma J."/>
        </authorList>
    </citation>
    <scope>NUCLEOTIDE SEQUENCE [LARGE SCALE GENOMIC DNA]</scope>
    <source>
        <strain evidence="3">NBRC 102146</strain>
    </source>
</reference>
<proteinExistence type="predicted"/>
<evidence type="ECO:0000313" key="3">
    <source>
        <dbReference type="Proteomes" id="UP001156703"/>
    </source>
</evidence>
<accession>A0ABQ5Z4X5</accession>
<evidence type="ECO:0008006" key="4">
    <source>
        <dbReference type="Google" id="ProtNLM"/>
    </source>
</evidence>
<evidence type="ECO:0000313" key="2">
    <source>
        <dbReference type="EMBL" id="GLR47849.1"/>
    </source>
</evidence>
<protein>
    <recommendedName>
        <fullName evidence="4">PsiF repeat-containing protein</fullName>
    </recommendedName>
</protein>
<comment type="caution">
    <text evidence="2">The sequence shown here is derived from an EMBL/GenBank/DDBJ whole genome shotgun (WGS) entry which is preliminary data.</text>
</comment>
<keyword evidence="3" id="KW-1185">Reference proteome</keyword>
<name>A0ABQ5Z4X5_9SPHN</name>
<dbReference type="EMBL" id="BSOO01000014">
    <property type="protein sequence ID" value="GLR47849.1"/>
    <property type="molecule type" value="Genomic_DNA"/>
</dbReference>
<feature type="chain" id="PRO_5046378488" description="PsiF repeat-containing protein" evidence="1">
    <location>
        <begin position="17"/>
        <end position="82"/>
    </location>
</feature>
<keyword evidence="1" id="KW-0732">Signal</keyword>
<feature type="signal peptide" evidence="1">
    <location>
        <begin position="1"/>
        <end position="16"/>
    </location>
</feature>
<evidence type="ECO:0000256" key="1">
    <source>
        <dbReference type="SAM" id="SignalP"/>
    </source>
</evidence>
<dbReference type="RefSeq" id="WP_029940962.1">
    <property type="nucleotide sequence ID" value="NZ_BSOO01000014.1"/>
</dbReference>
<organism evidence="2 3">
    <name type="scientific">Sphingomonas astaxanthinifaciens DSM 22298</name>
    <dbReference type="NCBI Taxonomy" id="1123267"/>
    <lineage>
        <taxon>Bacteria</taxon>
        <taxon>Pseudomonadati</taxon>
        <taxon>Pseudomonadota</taxon>
        <taxon>Alphaproteobacteria</taxon>
        <taxon>Sphingomonadales</taxon>
        <taxon>Sphingomonadaceae</taxon>
        <taxon>Sphingomonas</taxon>
    </lineage>
</organism>
<sequence length="82" mass="8668">MSLIFAALLAVQAAPAASETVPAPTTPVQTAEAKQERKICRREMSSVGLHRSKRICLTASEWKAREGQGNADGMADAGTRGN</sequence>